<sequence length="343" mass="37904">MRFSPALRAKLDADGLPTTRLEPPERGMRHSVVAASGGPPKLSITVLLIRRQKRDAMKPEIITFFDETTFTASHLVVDRQTNKAAIIDSVLDYDQASGRSSTTSADRVIDAITERGLALEWILETHVHADHLSAAPYLKEKLGGKIGIGDQVPLIQKTFGDIFNAEPDFCRDGRQFDVLFADGETFQIGEMNARVLHTPGHTPACITYEIGDAAFVGDTLFMPDYGTARCDFPGGDARALYRSIQKILTLPNETRIFICHDYKAPGRDKFAWQSTVAEQRASNLHIGGDVSEDAFVVMREKRDALLSMPRLILPSVQVNMRAGHFPPPEDNGVSYLKIPVNTL</sequence>
<dbReference type="PANTHER" id="PTHR43084">
    <property type="entry name" value="PERSULFIDE DIOXYGENASE ETHE1"/>
    <property type="match status" value="1"/>
</dbReference>
<proteinExistence type="predicted"/>
<evidence type="ECO:0000313" key="3">
    <source>
        <dbReference type="EMBL" id="VAV89701.1"/>
    </source>
</evidence>
<dbReference type="EMBL" id="UOEH01000018">
    <property type="protein sequence ID" value="VAV89701.1"/>
    <property type="molecule type" value="Genomic_DNA"/>
</dbReference>
<evidence type="ECO:0000256" key="1">
    <source>
        <dbReference type="ARBA" id="ARBA00022723"/>
    </source>
</evidence>
<dbReference type="Gene3D" id="3.60.15.10">
    <property type="entry name" value="Ribonuclease Z/Hydroxyacylglutathione hydrolase-like"/>
    <property type="match status" value="1"/>
</dbReference>
<evidence type="ECO:0000259" key="2">
    <source>
        <dbReference type="SMART" id="SM00849"/>
    </source>
</evidence>
<dbReference type="GO" id="GO:0006749">
    <property type="term" value="P:glutathione metabolic process"/>
    <property type="evidence" value="ECO:0007669"/>
    <property type="project" value="InterPro"/>
</dbReference>
<protein>
    <submittedName>
        <fullName evidence="3">MBL-fold metallo-hydrolase superfamily</fullName>
    </submittedName>
</protein>
<keyword evidence="3" id="KW-0378">Hydrolase</keyword>
<dbReference type="GO" id="GO:0046872">
    <property type="term" value="F:metal ion binding"/>
    <property type="evidence" value="ECO:0007669"/>
    <property type="project" value="UniProtKB-KW"/>
</dbReference>
<dbReference type="InterPro" id="IPR036866">
    <property type="entry name" value="RibonucZ/Hydroxyglut_hydro"/>
</dbReference>
<dbReference type="GO" id="GO:0070813">
    <property type="term" value="P:hydrogen sulfide metabolic process"/>
    <property type="evidence" value="ECO:0007669"/>
    <property type="project" value="TreeGrafter"/>
</dbReference>
<reference evidence="3" key="1">
    <citation type="submission" date="2018-06" db="EMBL/GenBank/DDBJ databases">
        <authorList>
            <person name="Zhirakovskaya E."/>
        </authorList>
    </citation>
    <scope>NUCLEOTIDE SEQUENCE</scope>
</reference>
<name>A0A3B0RCL6_9ZZZZ</name>
<dbReference type="Pfam" id="PF00753">
    <property type="entry name" value="Lactamase_B"/>
    <property type="match status" value="1"/>
</dbReference>
<dbReference type="InterPro" id="IPR044528">
    <property type="entry name" value="POD-like_MBL-fold"/>
</dbReference>
<gene>
    <name evidence="3" type="ORF">MNBD_ALPHA05-494</name>
</gene>
<organism evidence="3">
    <name type="scientific">hydrothermal vent metagenome</name>
    <dbReference type="NCBI Taxonomy" id="652676"/>
    <lineage>
        <taxon>unclassified sequences</taxon>
        <taxon>metagenomes</taxon>
        <taxon>ecological metagenomes</taxon>
    </lineage>
</organism>
<dbReference type="CDD" id="cd07724">
    <property type="entry name" value="POD-like_MBL-fold"/>
    <property type="match status" value="1"/>
</dbReference>
<dbReference type="GO" id="GO:0016787">
    <property type="term" value="F:hydrolase activity"/>
    <property type="evidence" value="ECO:0007669"/>
    <property type="project" value="UniProtKB-KW"/>
</dbReference>
<dbReference type="GO" id="GO:0050313">
    <property type="term" value="F:sulfur dioxygenase activity"/>
    <property type="evidence" value="ECO:0007669"/>
    <property type="project" value="InterPro"/>
</dbReference>
<feature type="domain" description="Metallo-beta-lactamase" evidence="2">
    <location>
        <begin position="70"/>
        <end position="260"/>
    </location>
</feature>
<accession>A0A3B0RCL6</accession>
<dbReference type="SUPFAM" id="SSF56281">
    <property type="entry name" value="Metallo-hydrolase/oxidoreductase"/>
    <property type="match status" value="1"/>
</dbReference>
<dbReference type="SMART" id="SM00849">
    <property type="entry name" value="Lactamase_B"/>
    <property type="match status" value="1"/>
</dbReference>
<dbReference type="AlphaFoldDB" id="A0A3B0RCL6"/>
<dbReference type="InterPro" id="IPR051682">
    <property type="entry name" value="Mito_Persulfide_Diox"/>
</dbReference>
<dbReference type="PANTHER" id="PTHR43084:SF1">
    <property type="entry name" value="PERSULFIDE DIOXYGENASE ETHE1, MITOCHONDRIAL"/>
    <property type="match status" value="1"/>
</dbReference>
<dbReference type="InterPro" id="IPR001279">
    <property type="entry name" value="Metallo-B-lactamas"/>
</dbReference>
<keyword evidence="1" id="KW-0479">Metal-binding</keyword>